<dbReference type="Proteomes" id="UP000075025">
    <property type="component" value="Unassembled WGS sequence"/>
</dbReference>
<sequence length="157" mass="17467">MPHPHVDSGFTTREDLDTRIEQYRHLILGSLDDLSDDQARAVIAPGKPSLLGVVRHTAYVEGVWFGEAITGHPRSELGLPVATANSWKTRKTDTVASVIEHCRRIHRHSHENLADLDLGDVVSGRGERTVLSLYTHVLSELAWNTGQLDILRALHAR</sequence>
<proteinExistence type="predicted"/>
<reference evidence="1 2" key="1">
    <citation type="journal article" date="2016" name="Front. Microbiol.">
        <title>Genomic Resource of Rice Seed Associated Bacteria.</title>
        <authorList>
            <person name="Midha S."/>
            <person name="Bansal K."/>
            <person name="Sharma S."/>
            <person name="Kumar N."/>
            <person name="Patil P.P."/>
            <person name="Chaudhry V."/>
            <person name="Patil P.B."/>
        </authorList>
    </citation>
    <scope>NUCLEOTIDE SEQUENCE [LARGE SCALE GENOMIC DNA]</scope>
    <source>
        <strain evidence="1 2">NS220</strain>
    </source>
</reference>
<evidence type="ECO:0008006" key="3">
    <source>
        <dbReference type="Google" id="ProtNLM"/>
    </source>
</evidence>
<dbReference type="PATRIC" id="fig|2033.6.peg.470"/>
<dbReference type="Pfam" id="PF04978">
    <property type="entry name" value="MST"/>
    <property type="match status" value="1"/>
</dbReference>
<name>A0A147F0H5_MICTE</name>
<evidence type="ECO:0000313" key="2">
    <source>
        <dbReference type="Proteomes" id="UP000075025"/>
    </source>
</evidence>
<gene>
    <name evidence="1" type="ORF">NS220_02470</name>
</gene>
<dbReference type="SUPFAM" id="SSF109854">
    <property type="entry name" value="DinB/YfiT-like putative metalloenzymes"/>
    <property type="match status" value="1"/>
</dbReference>
<comment type="caution">
    <text evidence="1">The sequence shown here is derived from an EMBL/GenBank/DDBJ whole genome shotgun (WGS) entry which is preliminary data.</text>
</comment>
<evidence type="ECO:0000313" key="1">
    <source>
        <dbReference type="EMBL" id="KTR96390.1"/>
    </source>
</evidence>
<dbReference type="EMBL" id="LDRT01000012">
    <property type="protein sequence ID" value="KTR96390.1"/>
    <property type="molecule type" value="Genomic_DNA"/>
</dbReference>
<dbReference type="AlphaFoldDB" id="A0A147F0H5"/>
<dbReference type="InterPro" id="IPR007061">
    <property type="entry name" value="MST-like"/>
</dbReference>
<dbReference type="InterPro" id="IPR034660">
    <property type="entry name" value="DinB/YfiT-like"/>
</dbReference>
<protein>
    <recommendedName>
        <fullName evidence="3">DinB family protein</fullName>
    </recommendedName>
</protein>
<dbReference type="RefSeq" id="WP_058622523.1">
    <property type="nucleotide sequence ID" value="NZ_LDRT01000012.1"/>
</dbReference>
<organism evidence="1 2">
    <name type="scientific">Microbacterium testaceum</name>
    <name type="common">Aureobacterium testaceum</name>
    <name type="synonym">Brevibacterium testaceum</name>
    <dbReference type="NCBI Taxonomy" id="2033"/>
    <lineage>
        <taxon>Bacteria</taxon>
        <taxon>Bacillati</taxon>
        <taxon>Actinomycetota</taxon>
        <taxon>Actinomycetes</taxon>
        <taxon>Micrococcales</taxon>
        <taxon>Microbacteriaceae</taxon>
        <taxon>Microbacterium</taxon>
    </lineage>
</organism>
<dbReference type="Gene3D" id="1.20.120.450">
    <property type="entry name" value="dinb family like domain"/>
    <property type="match status" value="1"/>
</dbReference>
<accession>A0A147F0H5</accession>